<dbReference type="PROSITE" id="PS50181">
    <property type="entry name" value="FBOX"/>
    <property type="match status" value="1"/>
</dbReference>
<dbReference type="SUPFAM" id="SSF81383">
    <property type="entry name" value="F-box domain"/>
    <property type="match status" value="1"/>
</dbReference>
<gene>
    <name evidence="2" type="ORF">AZE42_04344</name>
</gene>
<reference evidence="2 3" key="1">
    <citation type="submission" date="2016-03" db="EMBL/GenBank/DDBJ databases">
        <title>Comparative genomics of the ectomycorrhizal sister species Rhizopogon vinicolor and Rhizopogon vesiculosus (Basidiomycota: Boletales) reveals a divergence of the mating type B locus.</title>
        <authorList>
            <person name="Mujic A.B."/>
            <person name="Kuo A."/>
            <person name="Tritt A."/>
            <person name="Lipzen A."/>
            <person name="Chen C."/>
            <person name="Johnson J."/>
            <person name="Sharma A."/>
            <person name="Barry K."/>
            <person name="Grigoriev I.V."/>
            <person name="Spatafora J.W."/>
        </authorList>
    </citation>
    <scope>NUCLEOTIDE SEQUENCE [LARGE SCALE GENOMIC DNA]</scope>
    <source>
        <strain evidence="2 3">AM-OR11-056</strain>
    </source>
</reference>
<keyword evidence="3" id="KW-1185">Reference proteome</keyword>
<evidence type="ECO:0000313" key="2">
    <source>
        <dbReference type="EMBL" id="OJA12367.1"/>
    </source>
</evidence>
<feature type="domain" description="F-box" evidence="1">
    <location>
        <begin position="23"/>
        <end position="72"/>
    </location>
</feature>
<dbReference type="InterPro" id="IPR001810">
    <property type="entry name" value="F-box_dom"/>
</dbReference>
<dbReference type="Pfam" id="PF00646">
    <property type="entry name" value="F-box"/>
    <property type="match status" value="1"/>
</dbReference>
<dbReference type="OrthoDB" id="3270827at2759"/>
<evidence type="ECO:0000259" key="1">
    <source>
        <dbReference type="PROSITE" id="PS50181"/>
    </source>
</evidence>
<sequence>MLSGSVWNKSLMRHSARRRLQTTNLLISLSNEIIRKILSHLDWRTLLVLKYVCNALRSIVEESPAAQYAIELAVSSMKDGPPGGLTAASRLVLLKERNSSWEVLKWVETRIPLSGQADIIWELCGGVFAHPNKSGSAIPQADSRP</sequence>
<proteinExistence type="predicted"/>
<evidence type="ECO:0000313" key="3">
    <source>
        <dbReference type="Proteomes" id="UP000183567"/>
    </source>
</evidence>
<dbReference type="AlphaFoldDB" id="A0A1J8PV63"/>
<comment type="caution">
    <text evidence="2">The sequence shown here is derived from an EMBL/GenBank/DDBJ whole genome shotgun (WGS) entry which is preliminary data.</text>
</comment>
<accession>A0A1J8PV63</accession>
<dbReference type="InterPro" id="IPR036047">
    <property type="entry name" value="F-box-like_dom_sf"/>
</dbReference>
<protein>
    <recommendedName>
        <fullName evidence="1">F-box domain-containing protein</fullName>
    </recommendedName>
</protein>
<dbReference type="Gene3D" id="1.20.1280.50">
    <property type="match status" value="1"/>
</dbReference>
<dbReference type="Proteomes" id="UP000183567">
    <property type="component" value="Unassembled WGS sequence"/>
</dbReference>
<dbReference type="EMBL" id="LVVM01004688">
    <property type="protein sequence ID" value="OJA12367.1"/>
    <property type="molecule type" value="Genomic_DNA"/>
</dbReference>
<dbReference type="CDD" id="cd09917">
    <property type="entry name" value="F-box_SF"/>
    <property type="match status" value="1"/>
</dbReference>
<organism evidence="2 3">
    <name type="scientific">Rhizopogon vesiculosus</name>
    <dbReference type="NCBI Taxonomy" id="180088"/>
    <lineage>
        <taxon>Eukaryota</taxon>
        <taxon>Fungi</taxon>
        <taxon>Dikarya</taxon>
        <taxon>Basidiomycota</taxon>
        <taxon>Agaricomycotina</taxon>
        <taxon>Agaricomycetes</taxon>
        <taxon>Agaricomycetidae</taxon>
        <taxon>Boletales</taxon>
        <taxon>Suillineae</taxon>
        <taxon>Rhizopogonaceae</taxon>
        <taxon>Rhizopogon</taxon>
    </lineage>
</organism>
<name>A0A1J8PV63_9AGAM</name>